<dbReference type="EMBL" id="NRPP01000004">
    <property type="protein sequence ID" value="TFJ29140.1"/>
    <property type="molecule type" value="Genomic_DNA"/>
</dbReference>
<name>A0A5F0N4L1_CARDV</name>
<dbReference type="RefSeq" id="WP_074402020.1">
    <property type="nucleotide sequence ID" value="NZ_CBCPJQ010000009.1"/>
</dbReference>
<gene>
    <name evidence="2" type="ORF">CKN69_01860</name>
</gene>
<dbReference type="Proteomes" id="UP000297938">
    <property type="component" value="Unassembled WGS sequence"/>
</dbReference>
<dbReference type="AlphaFoldDB" id="A0A5F0N4L1"/>
<evidence type="ECO:0000313" key="2">
    <source>
        <dbReference type="EMBL" id="TFJ29140.1"/>
    </source>
</evidence>
<keyword evidence="1" id="KW-0812">Transmembrane</keyword>
<evidence type="ECO:0000313" key="3">
    <source>
        <dbReference type="Proteomes" id="UP000297938"/>
    </source>
</evidence>
<comment type="caution">
    <text evidence="2">The sequence shown here is derived from an EMBL/GenBank/DDBJ whole genome shotgun (WGS) entry which is preliminary data.</text>
</comment>
<evidence type="ECO:0000256" key="1">
    <source>
        <dbReference type="SAM" id="Phobius"/>
    </source>
</evidence>
<accession>A0A5F0N4L1</accession>
<protein>
    <submittedName>
        <fullName evidence="2">DUF3188 domain-containing protein</fullName>
    </submittedName>
</protein>
<keyword evidence="1" id="KW-0472">Membrane</keyword>
<keyword evidence="1" id="KW-1133">Transmembrane helix</keyword>
<sequence length="62" mass="6612">MLKNGLFVMSIGLLIMMMSAVGNGMIINYSVLITGGFILAVGYLIYRKGKAQGIKKSGGENK</sequence>
<proteinExistence type="predicted"/>
<organism evidence="2 3">
    <name type="scientific">Carnobacterium divergens</name>
    <name type="common">Lactobacillus divergens</name>
    <dbReference type="NCBI Taxonomy" id="2748"/>
    <lineage>
        <taxon>Bacteria</taxon>
        <taxon>Bacillati</taxon>
        <taxon>Bacillota</taxon>
        <taxon>Bacilli</taxon>
        <taxon>Lactobacillales</taxon>
        <taxon>Carnobacteriaceae</taxon>
        <taxon>Carnobacterium</taxon>
    </lineage>
</organism>
<reference evidence="2 3" key="1">
    <citation type="journal article" date="2018" name="Int. J. Food Microbiol.">
        <title>Growth of Carnobacterium spp. isolated from chilled vacuum-packaged meat under relevant acidic conditions.</title>
        <authorList>
            <person name="Zhang P."/>
            <person name="Badoni M."/>
            <person name="Ganzle M."/>
            <person name="Yang X."/>
        </authorList>
    </citation>
    <scope>NUCLEOTIDE SEQUENCE [LARGE SCALE GENOMIC DNA]</scope>
    <source>
        <strain evidence="2 3">B2</strain>
    </source>
</reference>
<feature type="transmembrane region" description="Helical" evidence="1">
    <location>
        <begin position="27"/>
        <end position="46"/>
    </location>
</feature>